<comment type="caution">
    <text evidence="1">The sequence shown here is derived from an EMBL/GenBank/DDBJ whole genome shotgun (WGS) entry which is preliminary data.</text>
</comment>
<keyword evidence="2" id="KW-1185">Reference proteome</keyword>
<evidence type="ECO:0000313" key="1">
    <source>
        <dbReference type="EMBL" id="KAJ9098253.1"/>
    </source>
</evidence>
<organism evidence="1 2">
    <name type="scientific">Naganishia friedmannii</name>
    <dbReference type="NCBI Taxonomy" id="89922"/>
    <lineage>
        <taxon>Eukaryota</taxon>
        <taxon>Fungi</taxon>
        <taxon>Dikarya</taxon>
        <taxon>Basidiomycota</taxon>
        <taxon>Agaricomycotina</taxon>
        <taxon>Tremellomycetes</taxon>
        <taxon>Filobasidiales</taxon>
        <taxon>Filobasidiaceae</taxon>
        <taxon>Naganishia</taxon>
    </lineage>
</organism>
<gene>
    <name evidence="1" type="ORF">QFC21_004582</name>
</gene>
<protein>
    <submittedName>
        <fullName evidence="1">Uncharacterized protein</fullName>
    </submittedName>
</protein>
<dbReference type="EMBL" id="JASBWT010000015">
    <property type="protein sequence ID" value="KAJ9098253.1"/>
    <property type="molecule type" value="Genomic_DNA"/>
</dbReference>
<accession>A0ACC2VGS6</accession>
<dbReference type="Proteomes" id="UP001227268">
    <property type="component" value="Unassembled WGS sequence"/>
</dbReference>
<name>A0ACC2VGS6_9TREE</name>
<reference evidence="1" key="1">
    <citation type="submission" date="2023-04" db="EMBL/GenBank/DDBJ databases">
        <title>Draft Genome sequencing of Naganishia species isolated from polar environments using Oxford Nanopore Technology.</title>
        <authorList>
            <person name="Leo P."/>
            <person name="Venkateswaran K."/>
        </authorList>
    </citation>
    <scope>NUCLEOTIDE SEQUENCE</scope>
    <source>
        <strain evidence="1">MNA-CCFEE 5423</strain>
    </source>
</reference>
<evidence type="ECO:0000313" key="2">
    <source>
        <dbReference type="Proteomes" id="UP001227268"/>
    </source>
</evidence>
<sequence length="972" mass="105383">MPRWLLLLLITLSILSPIKATASINSTTICVNDIPVFTSATAAVTSPVSPSPTPAVSADTTSNDALASFVSPGPTATVPPAVSADTTSNDAPASFVSPGPTSTVPPAVSADTTSNDAAPASFVSPGPTATASPSKTTYNSLAPISTISAPVPTASPRTSADSTTTDSDTPAHRSTASAATSVRQEAPPLSRTFDEQLQQPADPEPTENAVNDIDDDIANLLSGNDHFLNEPYRASFEWLSDSTRNQFPDNETAGPTSIFFTQKRRVGGVTFGPVLGYELELVVNRLHRTDQVEELCLPTHVAEDVQVQINTIHHAARQIERREHKLVENLQAAASDRARTKQLNEKLETALEGIAIETIKLQENQMLVANAFIVLLCMMAYLACQILRNQLRTFHDFEQPQDVASASTPVSPARRHVKQKMATAIQWMVGSFVSLIRLDKTHLVLKSAPKWLTSLHRPAFHRDTTASNKKRITSARTHRLVSYIKRLMTYVNRLVYYIHYIKRLVLYIHRLISLVYLVRSIAFICTSVKRLKRLPALRPWAPTRQGGAASSISATEAAAIPEPTSRNKKRKKPANKGQTSTITSPLPVFHVRRLISLVRLMVIKWVAKGLYNFLRLAYHYWKVVAGIRDSKPKPSSKGATSQIPISRKKAKRAKGLATSQISNAHPNVQATSTATQWLASYVERLVSFVHLDKCAFVIKMAVESLCKAFSIRPWSPIESHIASSDIAPTFVIKSARSDTAPSGDETSASISDSLIDTSADAACLPAADHHPSSKGWAAESERLSSDIVTASNEHPSNDNVTASEEHTDDSSDMEEQAPVMQSTSTDVIPTSTREHEIKSKSRSASPSPLSDDQGWTHVSSKKRTKKGLNHEGASNTEHLPPCDNTLDSSALPSGTRLDHSDLVPPNVLSALSEADFDRAMEGIRDQMGQFCETKKAAFGEELRVAVEATAAAKKAAKKAREKAKADASGTVS</sequence>
<proteinExistence type="predicted"/>